<dbReference type="InterPro" id="IPR003481">
    <property type="entry name" value="FliD_N"/>
</dbReference>
<comment type="caution">
    <text evidence="8">The sequence shown here is derived from an EMBL/GenBank/DDBJ whole genome shotgun (WGS) entry which is preliminary data.</text>
</comment>
<dbReference type="Proteomes" id="UP001500604">
    <property type="component" value="Unassembled WGS sequence"/>
</dbReference>
<evidence type="ECO:0000256" key="1">
    <source>
        <dbReference type="ARBA" id="ARBA00009764"/>
    </source>
</evidence>
<evidence type="ECO:0000313" key="9">
    <source>
        <dbReference type="Proteomes" id="UP001500604"/>
    </source>
</evidence>
<accession>A0ABP8V1X2</accession>
<evidence type="ECO:0000313" key="8">
    <source>
        <dbReference type="EMBL" id="GAA4649564.1"/>
    </source>
</evidence>
<dbReference type="PANTHER" id="PTHR30288:SF0">
    <property type="entry name" value="FLAGELLAR HOOK-ASSOCIATED PROTEIN 2"/>
    <property type="match status" value="1"/>
</dbReference>
<evidence type="ECO:0000256" key="2">
    <source>
        <dbReference type="ARBA" id="ARBA00011255"/>
    </source>
</evidence>
<dbReference type="Pfam" id="PF07195">
    <property type="entry name" value="FliD_C"/>
    <property type="match status" value="1"/>
</dbReference>
<comment type="subunit">
    <text evidence="2 5">Homopentamer.</text>
</comment>
<reference evidence="9" key="1">
    <citation type="journal article" date="2019" name="Int. J. Syst. Evol. Microbiol.">
        <title>The Global Catalogue of Microorganisms (GCM) 10K type strain sequencing project: providing services to taxonomists for standard genome sequencing and annotation.</title>
        <authorList>
            <consortium name="The Broad Institute Genomics Platform"/>
            <consortium name="The Broad Institute Genome Sequencing Center for Infectious Disease"/>
            <person name="Wu L."/>
            <person name="Ma J."/>
        </authorList>
    </citation>
    <scope>NUCLEOTIDE SEQUENCE [LARGE SCALE GENOMIC DNA]</scope>
    <source>
        <strain evidence="9">JCM 17805</strain>
    </source>
</reference>
<proteinExistence type="inferred from homology"/>
<dbReference type="Pfam" id="PF02465">
    <property type="entry name" value="FliD_N"/>
    <property type="match status" value="1"/>
</dbReference>
<keyword evidence="5" id="KW-0964">Secreted</keyword>
<keyword evidence="3" id="KW-0175">Coiled coil</keyword>
<dbReference type="InterPro" id="IPR040026">
    <property type="entry name" value="FliD"/>
</dbReference>
<keyword evidence="9" id="KW-1185">Reference proteome</keyword>
<keyword evidence="4 5" id="KW-0975">Bacterial flagellum</keyword>
<keyword evidence="8" id="KW-0969">Cilium</keyword>
<dbReference type="Pfam" id="PF07196">
    <property type="entry name" value="Flagellin_IN"/>
    <property type="match status" value="1"/>
</dbReference>
<dbReference type="InterPro" id="IPR010809">
    <property type="entry name" value="FliD_C"/>
</dbReference>
<keyword evidence="8" id="KW-0282">Flagellum</keyword>
<name>A0ABP8V1X2_9GAMM</name>
<feature type="domain" description="Flagellar hook-associated protein 2 N-terminal" evidence="6">
    <location>
        <begin position="9"/>
        <end position="106"/>
    </location>
</feature>
<evidence type="ECO:0000259" key="7">
    <source>
        <dbReference type="Pfam" id="PF07195"/>
    </source>
</evidence>
<organism evidence="8 9">
    <name type="scientific">Kistimonas scapharcae</name>
    <dbReference type="NCBI Taxonomy" id="1036133"/>
    <lineage>
        <taxon>Bacteria</taxon>
        <taxon>Pseudomonadati</taxon>
        <taxon>Pseudomonadota</taxon>
        <taxon>Gammaproteobacteria</taxon>
        <taxon>Oceanospirillales</taxon>
        <taxon>Endozoicomonadaceae</taxon>
        <taxon>Kistimonas</taxon>
    </lineage>
</organism>
<dbReference type="PANTHER" id="PTHR30288">
    <property type="entry name" value="FLAGELLAR CAP/ASSEMBLY PROTEIN FLID"/>
    <property type="match status" value="1"/>
</dbReference>
<evidence type="ECO:0000256" key="5">
    <source>
        <dbReference type="RuleBase" id="RU362066"/>
    </source>
</evidence>
<evidence type="ECO:0000259" key="6">
    <source>
        <dbReference type="Pfam" id="PF02465"/>
    </source>
</evidence>
<dbReference type="InterPro" id="IPR010810">
    <property type="entry name" value="Flagellin_hook_IN_motif"/>
</dbReference>
<gene>
    <name evidence="8" type="primary">fliD_1</name>
    <name evidence="8" type="ORF">GCM10023116_18380</name>
</gene>
<keyword evidence="8" id="KW-0966">Cell projection</keyword>
<dbReference type="RefSeq" id="WP_345195448.1">
    <property type="nucleotide sequence ID" value="NZ_BAABFL010000135.1"/>
</dbReference>
<comment type="similarity">
    <text evidence="1 5">Belongs to the FliD family.</text>
</comment>
<protein>
    <recommendedName>
        <fullName evidence="5">Flagellar hook-associated protein 2</fullName>
        <shortName evidence="5">HAP2</shortName>
    </recommendedName>
    <alternativeName>
        <fullName evidence="5">Flagellar cap protein</fullName>
    </alternativeName>
</protein>
<feature type="domain" description="Flagellar hook-associated protein 2 C-terminal" evidence="7">
    <location>
        <begin position="212"/>
        <end position="437"/>
    </location>
</feature>
<sequence>MFTLNGINSGLDTRTLIDTLVQAQRAPKETQLQRQRNVDSFELSALGQLQGALNAFETVVTDLSDGTAMVKRKATVSDTDVLAVTPSETASTGNYSFTVSALATNHQMATAEFNSTDTFGTGTLRLSVGGEDLDLTLDGSNNTLEGIRDAINSAENNPGISASLINTGSQQRLLITGDNTGAANTITLDISGLTIGGGDQTITTGLSDLQTAADAEVTIGDPSNPDSIQVTHGDNTIEDLIDGVTLELKAVSASPVTVSIVENESAASNAIRRFVAAYNDLAVTRNSVTSYSEDAGAAALQGDSQVRILSGILRSAIGESYSTGSGTLSLAELGIITAKDGTLEINESKFVEAVGDNFNELESFFAGDNGLLATLSETLDKYDSSTGLIKQRMDRLEDDIRDIDADFLSLDDQMDQVRSYWEAQFLAMEETMGQVNSSLSYLTQALNSLNNATNNNQNN</sequence>
<comment type="subcellular location">
    <subcellularLocation>
        <location evidence="5">Secreted</location>
    </subcellularLocation>
    <subcellularLocation>
        <location evidence="5">Bacterial flagellum</location>
    </subcellularLocation>
</comment>
<evidence type="ECO:0000256" key="4">
    <source>
        <dbReference type="ARBA" id="ARBA00023143"/>
    </source>
</evidence>
<dbReference type="EMBL" id="BAABFL010000135">
    <property type="protein sequence ID" value="GAA4649564.1"/>
    <property type="molecule type" value="Genomic_DNA"/>
</dbReference>
<comment type="function">
    <text evidence="5">Required for morphogenesis and for the elongation of the flagellar filament by facilitating polymerization of the flagellin monomers at the tip of growing filament. Forms a capping structure, which prevents flagellin subunits (transported through the central channel of the flagellum) from leaking out without polymerization at the distal end.</text>
</comment>
<evidence type="ECO:0000256" key="3">
    <source>
        <dbReference type="ARBA" id="ARBA00023054"/>
    </source>
</evidence>